<keyword evidence="2" id="KW-0472">Membrane</keyword>
<keyword evidence="2" id="KW-0812">Transmembrane</keyword>
<dbReference type="RefSeq" id="WP_330171209.1">
    <property type="nucleotide sequence ID" value="NZ_CP137080.1"/>
</dbReference>
<feature type="compositionally biased region" description="Low complexity" evidence="1">
    <location>
        <begin position="1"/>
        <end position="11"/>
    </location>
</feature>
<organism evidence="4 5">
    <name type="scientific">Microbacterium limosum</name>
    <dbReference type="NCBI Taxonomy" id="3079935"/>
    <lineage>
        <taxon>Bacteria</taxon>
        <taxon>Bacillati</taxon>
        <taxon>Actinomycetota</taxon>
        <taxon>Actinomycetes</taxon>
        <taxon>Micrococcales</taxon>
        <taxon>Microbacteriaceae</taxon>
        <taxon>Microbacterium</taxon>
    </lineage>
</organism>
<keyword evidence="2" id="KW-1133">Transmembrane helix</keyword>
<feature type="region of interest" description="Disordered" evidence="1">
    <location>
        <begin position="92"/>
        <end position="112"/>
    </location>
</feature>
<dbReference type="EMBL" id="CP137080">
    <property type="protein sequence ID" value="WOQ70119.1"/>
    <property type="molecule type" value="Genomic_DNA"/>
</dbReference>
<evidence type="ECO:0000313" key="4">
    <source>
        <dbReference type="EMBL" id="WOQ70119.1"/>
    </source>
</evidence>
<name>A0AAU0MIY7_9MICO</name>
<accession>A0AAU0MIY7</accession>
<reference evidence="4 5" key="1">
    <citation type="submission" date="2023-10" db="EMBL/GenBank/DDBJ databases">
        <title>Y20.</title>
        <authorList>
            <person name="Zhang G."/>
            <person name="Ding Y."/>
        </authorList>
    </citation>
    <scope>NUCLEOTIDE SEQUENCE [LARGE SCALE GENOMIC DNA]</scope>
    <source>
        <strain evidence="4 5">Y20</strain>
    </source>
</reference>
<feature type="transmembrane region" description="Helical" evidence="2">
    <location>
        <begin position="317"/>
        <end position="337"/>
    </location>
</feature>
<proteinExistence type="predicted"/>
<dbReference type="Proteomes" id="UP001329313">
    <property type="component" value="Chromosome"/>
</dbReference>
<evidence type="ECO:0000313" key="5">
    <source>
        <dbReference type="Proteomes" id="UP001329313"/>
    </source>
</evidence>
<sequence>MSSSASEPSGSMRDRATRTSTETRSSSTSTAAGVESASTAAPSPLSAEQLPRTMTVLTISDASAVRAGLCMSSLDSTCGRSRPAPAIVQSAGRGLQLRTRRSHSLNSEGARRMSDAQMRLRYRGTCRLCSNDLPAGTTAIYERTTRTTRCLDCGPPAPAPTTATTVPATAASVATPSPERTPVGDLRLRPPAAAVIVEALRAQESAPPRSGAARLFGVSPLTPESQPWYLGAIGELEVARMLDQLGAEWHVVHAVPVGNGGSDIDHVVVGPGGVFTINSKYHQGQKVWVASKRILVGGHRTDHLRNARHEARRVAKLLTRATLAAVVVRPIIAIVAAREITFKERPEDVSVLRSHQLARWLQRQPTVYSSAETQALARAINDIQTWGAATPVEPDLIAFAKLRESVAAARRRRRVWAVGILALPFAGLALVQLAPLLPF</sequence>
<dbReference type="KEGG" id="mliy:RYJ27_02535"/>
<dbReference type="Pfam" id="PF08378">
    <property type="entry name" value="NERD"/>
    <property type="match status" value="1"/>
</dbReference>
<dbReference type="InterPro" id="IPR011528">
    <property type="entry name" value="NERD"/>
</dbReference>
<evidence type="ECO:0000256" key="2">
    <source>
        <dbReference type="SAM" id="Phobius"/>
    </source>
</evidence>
<feature type="compositionally biased region" description="Low complexity" evidence="1">
    <location>
        <begin position="18"/>
        <end position="47"/>
    </location>
</feature>
<feature type="domain" description="NERD" evidence="3">
    <location>
        <begin position="230"/>
        <end position="341"/>
    </location>
</feature>
<evidence type="ECO:0000259" key="3">
    <source>
        <dbReference type="PROSITE" id="PS50965"/>
    </source>
</evidence>
<dbReference type="PROSITE" id="PS50965">
    <property type="entry name" value="NERD"/>
    <property type="match status" value="1"/>
</dbReference>
<evidence type="ECO:0000256" key="1">
    <source>
        <dbReference type="SAM" id="MobiDB-lite"/>
    </source>
</evidence>
<feature type="transmembrane region" description="Helical" evidence="2">
    <location>
        <begin position="415"/>
        <end position="437"/>
    </location>
</feature>
<dbReference type="AlphaFoldDB" id="A0AAU0MIY7"/>
<feature type="region of interest" description="Disordered" evidence="1">
    <location>
        <begin position="1"/>
        <end position="47"/>
    </location>
</feature>
<protein>
    <submittedName>
        <fullName evidence="4">Nuclease-related domain-containing protein</fullName>
    </submittedName>
</protein>
<gene>
    <name evidence="4" type="ORF">RYJ27_02535</name>
</gene>
<keyword evidence="5" id="KW-1185">Reference proteome</keyword>